<comment type="caution">
    <text evidence="3">The sequence shown here is derived from an EMBL/GenBank/DDBJ whole genome shotgun (WGS) entry which is preliminary data.</text>
</comment>
<protein>
    <recommendedName>
        <fullName evidence="5">Apple domain-containing protein</fullName>
    </recommendedName>
</protein>
<evidence type="ECO:0000313" key="4">
    <source>
        <dbReference type="Proteomes" id="UP001285908"/>
    </source>
</evidence>
<evidence type="ECO:0000256" key="2">
    <source>
        <dbReference type="SAM" id="Phobius"/>
    </source>
</evidence>
<keyword evidence="4" id="KW-1185">Reference proteome</keyword>
<feature type="transmembrane region" description="Helical" evidence="2">
    <location>
        <begin position="122"/>
        <end position="147"/>
    </location>
</feature>
<dbReference type="GeneID" id="87869874"/>
<feature type="region of interest" description="Disordered" evidence="1">
    <location>
        <begin position="85"/>
        <end position="108"/>
    </location>
</feature>
<dbReference type="AlphaFoldDB" id="A0AAJ0I794"/>
<keyword evidence="2" id="KW-0812">Transmembrane</keyword>
<dbReference type="RefSeq" id="XP_062692601.1">
    <property type="nucleotide sequence ID" value="XM_062832252.1"/>
</dbReference>
<evidence type="ECO:0000313" key="3">
    <source>
        <dbReference type="EMBL" id="KAK3492143.1"/>
    </source>
</evidence>
<dbReference type="Proteomes" id="UP001285908">
    <property type="component" value="Unassembled WGS sequence"/>
</dbReference>
<evidence type="ECO:0000256" key="1">
    <source>
        <dbReference type="SAM" id="MobiDB-lite"/>
    </source>
</evidence>
<gene>
    <name evidence="3" type="ORF">B0T23DRAFT_134986</name>
</gene>
<accession>A0AAJ0I794</accession>
<reference evidence="3 4" key="1">
    <citation type="journal article" date="2023" name="Mol. Phylogenet. Evol.">
        <title>Genome-scale phylogeny and comparative genomics of the fungal order Sordariales.</title>
        <authorList>
            <person name="Hensen N."/>
            <person name="Bonometti L."/>
            <person name="Westerberg I."/>
            <person name="Brannstrom I.O."/>
            <person name="Guillou S."/>
            <person name="Cros-Aarteil S."/>
            <person name="Calhoun S."/>
            <person name="Haridas S."/>
            <person name="Kuo A."/>
            <person name="Mondo S."/>
            <person name="Pangilinan J."/>
            <person name="Riley R."/>
            <person name="LaButti K."/>
            <person name="Andreopoulos B."/>
            <person name="Lipzen A."/>
            <person name="Chen C."/>
            <person name="Yan M."/>
            <person name="Daum C."/>
            <person name="Ng V."/>
            <person name="Clum A."/>
            <person name="Steindorff A."/>
            <person name="Ohm R.A."/>
            <person name="Martin F."/>
            <person name="Silar P."/>
            <person name="Natvig D.O."/>
            <person name="Lalanne C."/>
            <person name="Gautier V."/>
            <person name="Ament-Velasquez S.L."/>
            <person name="Kruys A."/>
            <person name="Hutchinson M.I."/>
            <person name="Powell A.J."/>
            <person name="Barry K."/>
            <person name="Miller A.N."/>
            <person name="Grigoriev I.V."/>
            <person name="Debuchy R."/>
            <person name="Gladieux P."/>
            <person name="Hiltunen Thoren M."/>
            <person name="Johannesson H."/>
        </authorList>
    </citation>
    <scope>NUCLEOTIDE SEQUENCE [LARGE SCALE GENOMIC DNA]</scope>
    <source>
        <strain evidence="3 4">FGSC 10403</strain>
    </source>
</reference>
<keyword evidence="2" id="KW-1133">Transmembrane helix</keyword>
<proteinExistence type="predicted"/>
<sequence length="303" mass="32112">MFSFSFPVHTLDCVGSTIASLTNRRLFASTSATCIMSRTQWDDGLHTVNGTDAPEAVLLGQQVPKEPVSTRWTSTYPQYSRLVRPNSPEKHDQEQCGHFLPQSNASSPGLERRICGLRRSTFFLTVALLAVIVIAAVGGGVGGFIAVKNAKSTSSAPPSTTTVPSATTASIITVPTEGVLAFDCAAVAASGSQIITMGEKNWKFGVGCNQNFGGSPHLAGSIAYSFDECLRSCAQTNWLTNNDTCVGISFNGDLTSYVKKYHGNCFLKKSLEKANPDTSSMAAIASLMPLSSDPPRVTVVASD</sequence>
<evidence type="ECO:0008006" key="5">
    <source>
        <dbReference type="Google" id="ProtNLM"/>
    </source>
</evidence>
<name>A0AAJ0I794_9PEZI</name>
<organism evidence="3 4">
    <name type="scientific">Neurospora hispaniola</name>
    <dbReference type="NCBI Taxonomy" id="588809"/>
    <lineage>
        <taxon>Eukaryota</taxon>
        <taxon>Fungi</taxon>
        <taxon>Dikarya</taxon>
        <taxon>Ascomycota</taxon>
        <taxon>Pezizomycotina</taxon>
        <taxon>Sordariomycetes</taxon>
        <taxon>Sordariomycetidae</taxon>
        <taxon>Sordariales</taxon>
        <taxon>Sordariaceae</taxon>
        <taxon>Neurospora</taxon>
    </lineage>
</organism>
<keyword evidence="2" id="KW-0472">Membrane</keyword>
<dbReference type="EMBL" id="JAULSX010000004">
    <property type="protein sequence ID" value="KAK3492143.1"/>
    <property type="molecule type" value="Genomic_DNA"/>
</dbReference>